<evidence type="ECO:0000313" key="2">
    <source>
        <dbReference type="EMBL" id="GAX73473.1"/>
    </source>
</evidence>
<feature type="region of interest" description="Disordered" evidence="1">
    <location>
        <begin position="139"/>
        <end position="175"/>
    </location>
</feature>
<protein>
    <submittedName>
        <fullName evidence="2">Uncharacterized protein</fullName>
    </submittedName>
</protein>
<gene>
    <name evidence="2" type="ORF">CEUSTIGMA_g925.t1</name>
</gene>
<reference evidence="2 3" key="1">
    <citation type="submission" date="2017-08" db="EMBL/GenBank/DDBJ databases">
        <title>Acidophilic green algal genome provides insights into adaptation to an acidic environment.</title>
        <authorList>
            <person name="Hirooka S."/>
            <person name="Hirose Y."/>
            <person name="Kanesaki Y."/>
            <person name="Higuchi S."/>
            <person name="Fujiwara T."/>
            <person name="Onuma R."/>
            <person name="Era A."/>
            <person name="Ohbayashi R."/>
            <person name="Uzuka A."/>
            <person name="Nozaki H."/>
            <person name="Yoshikawa H."/>
            <person name="Miyagishima S.Y."/>
        </authorList>
    </citation>
    <scope>NUCLEOTIDE SEQUENCE [LARGE SCALE GENOMIC DNA]</scope>
    <source>
        <strain evidence="2 3">NIES-2499</strain>
    </source>
</reference>
<dbReference type="Proteomes" id="UP000232323">
    <property type="component" value="Unassembled WGS sequence"/>
</dbReference>
<comment type="caution">
    <text evidence="2">The sequence shown here is derived from an EMBL/GenBank/DDBJ whole genome shotgun (WGS) entry which is preliminary data.</text>
</comment>
<organism evidence="2 3">
    <name type="scientific">Chlamydomonas eustigma</name>
    <dbReference type="NCBI Taxonomy" id="1157962"/>
    <lineage>
        <taxon>Eukaryota</taxon>
        <taxon>Viridiplantae</taxon>
        <taxon>Chlorophyta</taxon>
        <taxon>core chlorophytes</taxon>
        <taxon>Chlorophyceae</taxon>
        <taxon>CS clade</taxon>
        <taxon>Chlamydomonadales</taxon>
        <taxon>Chlamydomonadaceae</taxon>
        <taxon>Chlamydomonas</taxon>
    </lineage>
</organism>
<evidence type="ECO:0000256" key="1">
    <source>
        <dbReference type="SAM" id="MobiDB-lite"/>
    </source>
</evidence>
<sequence>MKWSKYGIKVGGTSLAATREALRQQVEPQYNKRTLINTSSGHARGINPATPDIISSSEFSLPPIIRVSPLPVCLKVENGAIKTENFAANSKHPALHGDNLMPLRSSLTQTRALSTAKATQAGAPQGGMRSLLGRLAISDDGSDGSLTARGDSKEAMGTVKDEASAAPSGPLTQEPSQVEVLASDNKTYAGGRSDFTQQIRCRWTAFPRTSADADMGSSMPPAGLLHRADQKQGLDVSAAAAAIMHPAPRRRLHSKPMEPLLLGDTQKLKAPNKMTVSSSSPNDPRGAFLNTAHRTDAALRLPPLSSQLPQQQWLGTSHTAALNERSSAPAGEIVQSLHPSCQNGGERDTVSQASHNTSDRSSAPAILPGSRRSSLLLLAAASAVTAPSAVPVRSRAGAYYRALREQQRSSAQAGAERRRQEWVKGRLLDPTVCGQRGNAALYL</sequence>
<proteinExistence type="predicted"/>
<feature type="compositionally biased region" description="Basic and acidic residues" evidence="1">
    <location>
        <begin position="150"/>
        <end position="163"/>
    </location>
</feature>
<feature type="compositionally biased region" description="Polar residues" evidence="1">
    <location>
        <begin position="350"/>
        <end position="361"/>
    </location>
</feature>
<dbReference type="AlphaFoldDB" id="A0A250WRN9"/>
<name>A0A250WRN9_9CHLO</name>
<evidence type="ECO:0000313" key="3">
    <source>
        <dbReference type="Proteomes" id="UP000232323"/>
    </source>
</evidence>
<keyword evidence="3" id="KW-1185">Reference proteome</keyword>
<dbReference type="EMBL" id="BEGY01000003">
    <property type="protein sequence ID" value="GAX73473.1"/>
    <property type="molecule type" value="Genomic_DNA"/>
</dbReference>
<accession>A0A250WRN9</accession>
<feature type="region of interest" description="Disordered" evidence="1">
    <location>
        <begin position="336"/>
        <end position="367"/>
    </location>
</feature>